<feature type="compositionally biased region" description="Polar residues" evidence="1">
    <location>
        <begin position="368"/>
        <end position="390"/>
    </location>
</feature>
<accession>A0A9W8A8V9</accession>
<protein>
    <recommendedName>
        <fullName evidence="2">UBA domain-containing protein</fullName>
    </recommendedName>
</protein>
<dbReference type="SUPFAM" id="SSF46934">
    <property type="entry name" value="UBA-like"/>
    <property type="match status" value="1"/>
</dbReference>
<evidence type="ECO:0000256" key="1">
    <source>
        <dbReference type="SAM" id="MobiDB-lite"/>
    </source>
</evidence>
<feature type="compositionally biased region" description="Pro residues" evidence="1">
    <location>
        <begin position="213"/>
        <end position="224"/>
    </location>
</feature>
<feature type="domain" description="UBA" evidence="2">
    <location>
        <begin position="522"/>
        <end position="566"/>
    </location>
</feature>
<keyword evidence="4" id="KW-1185">Reference proteome</keyword>
<feature type="compositionally biased region" description="Polar residues" evidence="1">
    <location>
        <begin position="189"/>
        <end position="209"/>
    </location>
</feature>
<dbReference type="OrthoDB" id="524326at2759"/>
<evidence type="ECO:0000259" key="2">
    <source>
        <dbReference type="PROSITE" id="PS50030"/>
    </source>
</evidence>
<dbReference type="AlphaFoldDB" id="A0A9W8A8V9"/>
<organism evidence="3 4">
    <name type="scientific">Tieghemiomyces parasiticus</name>
    <dbReference type="NCBI Taxonomy" id="78921"/>
    <lineage>
        <taxon>Eukaryota</taxon>
        <taxon>Fungi</taxon>
        <taxon>Fungi incertae sedis</taxon>
        <taxon>Zoopagomycota</taxon>
        <taxon>Kickxellomycotina</taxon>
        <taxon>Dimargaritomycetes</taxon>
        <taxon>Dimargaritales</taxon>
        <taxon>Dimargaritaceae</taxon>
        <taxon>Tieghemiomyces</taxon>
    </lineage>
</organism>
<proteinExistence type="predicted"/>
<feature type="compositionally biased region" description="Low complexity" evidence="1">
    <location>
        <begin position="173"/>
        <end position="188"/>
    </location>
</feature>
<dbReference type="SMART" id="SM00165">
    <property type="entry name" value="UBA"/>
    <property type="match status" value="1"/>
</dbReference>
<sequence>MRSSPQIASIYQPIADVPFGAQLGFKLPSPVSLPFDYIMVTDSVSAIPKYDFTLERKILAESEERAKAEKLQAQTTAAAHNRMSLTFAHGSTPPLPATTMTAAAGKAPAIEGMASTRPGSTNHSPANLGVVSPPAADSPTGAPAHYRPHTTGPSSHYGAASAVAVGPSLSANHHASSPSQAATPPSTHYSSPVVQPATSAQSPQPSHSAYQSPNPPPPQQPQPQPHQQYHQHQPPYQAGHPYSGPSTTHGPPPPPGPANQSIYMTSKPGFSTSSSATAAAYPPSSYPGTASHTFTPPPVSTAASPPALPTKPASMSGYYNHHQQPQPGHTISPERPALSGRPPIPGSAGPSHPVPPPVPPRNPHQHLTPPTHQNHSQPPHRPTTQQTSYASPPPPVPPKTFELSDYDYIQSAHVNTLLPPPRPSTQSPNSSSSGPYPGAYSPPAGNPSGGVYPPPSSSSGYPAASGYGYPSYGAGSSVGVAGLANSSSVYPPTSGPYTNSSMPDPSSYASHHQHRPTSMYHEEDDPNTVEQVRDLMAMGFSRNQAVHALEAFDYDLTKATNYLLDQS</sequence>
<dbReference type="InterPro" id="IPR009060">
    <property type="entry name" value="UBA-like_sf"/>
</dbReference>
<name>A0A9W8A8V9_9FUNG</name>
<feature type="compositionally biased region" description="Polar residues" evidence="1">
    <location>
        <begin position="258"/>
        <end position="270"/>
    </location>
</feature>
<feature type="compositionally biased region" description="Low complexity" evidence="1">
    <location>
        <begin position="424"/>
        <end position="443"/>
    </location>
</feature>
<dbReference type="Pfam" id="PF00627">
    <property type="entry name" value="UBA"/>
    <property type="match status" value="1"/>
</dbReference>
<dbReference type="InterPro" id="IPR015940">
    <property type="entry name" value="UBA"/>
</dbReference>
<dbReference type="Proteomes" id="UP001150569">
    <property type="component" value="Unassembled WGS sequence"/>
</dbReference>
<gene>
    <name evidence="3" type="ORF">IWQ60_004181</name>
</gene>
<feature type="compositionally biased region" description="Low complexity" evidence="1">
    <location>
        <begin position="457"/>
        <end position="489"/>
    </location>
</feature>
<feature type="compositionally biased region" description="Pro residues" evidence="1">
    <location>
        <begin position="352"/>
        <end position="362"/>
    </location>
</feature>
<feature type="region of interest" description="Disordered" evidence="1">
    <location>
        <begin position="112"/>
        <end position="525"/>
    </location>
</feature>
<feature type="compositionally biased region" description="Low complexity" evidence="1">
    <location>
        <begin position="271"/>
        <end position="314"/>
    </location>
</feature>
<comment type="caution">
    <text evidence="3">The sequence shown here is derived from an EMBL/GenBank/DDBJ whole genome shotgun (WGS) entry which is preliminary data.</text>
</comment>
<evidence type="ECO:0000313" key="4">
    <source>
        <dbReference type="Proteomes" id="UP001150569"/>
    </source>
</evidence>
<dbReference type="PROSITE" id="PS50030">
    <property type="entry name" value="UBA"/>
    <property type="match status" value="1"/>
</dbReference>
<dbReference type="Gene3D" id="1.10.8.10">
    <property type="entry name" value="DNA helicase RuvA subunit, C-terminal domain"/>
    <property type="match status" value="1"/>
</dbReference>
<feature type="compositionally biased region" description="Polar residues" evidence="1">
    <location>
        <begin position="495"/>
        <end position="510"/>
    </location>
</feature>
<dbReference type="EMBL" id="JANBPT010000195">
    <property type="protein sequence ID" value="KAJ1926004.1"/>
    <property type="molecule type" value="Genomic_DNA"/>
</dbReference>
<evidence type="ECO:0000313" key="3">
    <source>
        <dbReference type="EMBL" id="KAJ1926004.1"/>
    </source>
</evidence>
<feature type="compositionally biased region" description="Low complexity" evidence="1">
    <location>
        <begin position="225"/>
        <end position="249"/>
    </location>
</feature>
<reference evidence="3" key="1">
    <citation type="submission" date="2022-07" db="EMBL/GenBank/DDBJ databases">
        <title>Phylogenomic reconstructions and comparative analyses of Kickxellomycotina fungi.</title>
        <authorList>
            <person name="Reynolds N.K."/>
            <person name="Stajich J.E."/>
            <person name="Barry K."/>
            <person name="Grigoriev I.V."/>
            <person name="Crous P."/>
            <person name="Smith M.E."/>
        </authorList>
    </citation>
    <scope>NUCLEOTIDE SEQUENCE</scope>
    <source>
        <strain evidence="3">RSA 861</strain>
    </source>
</reference>